<gene>
    <name evidence="1" type="ORF">GCM10023175_08100</name>
</gene>
<accession>A0ABP8RHK5</accession>
<protein>
    <submittedName>
        <fullName evidence="1">Uncharacterized protein</fullName>
    </submittedName>
</protein>
<comment type="caution">
    <text evidence="1">The sequence shown here is derived from an EMBL/GenBank/DDBJ whole genome shotgun (WGS) entry which is preliminary data.</text>
</comment>
<reference evidence="2" key="1">
    <citation type="journal article" date="2019" name="Int. J. Syst. Evol. Microbiol.">
        <title>The Global Catalogue of Microorganisms (GCM) 10K type strain sequencing project: providing services to taxonomists for standard genome sequencing and annotation.</title>
        <authorList>
            <consortium name="The Broad Institute Genomics Platform"/>
            <consortium name="The Broad Institute Genome Sequencing Center for Infectious Disease"/>
            <person name="Wu L."/>
            <person name="Ma J."/>
        </authorList>
    </citation>
    <scope>NUCLEOTIDE SEQUENCE [LARGE SCALE GENOMIC DNA]</scope>
    <source>
        <strain evidence="2">JCM 17906</strain>
    </source>
</reference>
<proteinExistence type="predicted"/>
<dbReference type="Proteomes" id="UP001501598">
    <property type="component" value="Unassembled WGS sequence"/>
</dbReference>
<sequence>MGAVRLPQLSPSTTPCQVDETVITSDGYGDAYRSCRIAFVPRTVGPRSGPDIRVEP</sequence>
<name>A0ABP8RHK5_9PSEU</name>
<keyword evidence="2" id="KW-1185">Reference proteome</keyword>
<organism evidence="1 2">
    <name type="scientific">Pseudonocardia xishanensis</name>
    <dbReference type="NCBI Taxonomy" id="630995"/>
    <lineage>
        <taxon>Bacteria</taxon>
        <taxon>Bacillati</taxon>
        <taxon>Actinomycetota</taxon>
        <taxon>Actinomycetes</taxon>
        <taxon>Pseudonocardiales</taxon>
        <taxon>Pseudonocardiaceae</taxon>
        <taxon>Pseudonocardia</taxon>
    </lineage>
</organism>
<dbReference type="EMBL" id="BAABGT010000012">
    <property type="protein sequence ID" value="GAA4538305.1"/>
    <property type="molecule type" value="Genomic_DNA"/>
</dbReference>
<evidence type="ECO:0000313" key="1">
    <source>
        <dbReference type="EMBL" id="GAA4538305.1"/>
    </source>
</evidence>
<evidence type="ECO:0000313" key="2">
    <source>
        <dbReference type="Proteomes" id="UP001501598"/>
    </source>
</evidence>